<reference evidence="1" key="1">
    <citation type="submission" date="2017-02" db="EMBL/GenBank/DDBJ databases">
        <title>Delving into the versatile metabolic prowess of the omnipresent phylum Bacteroidetes.</title>
        <authorList>
            <person name="Nobu M.K."/>
            <person name="Mei R."/>
            <person name="Narihiro T."/>
            <person name="Kuroda K."/>
            <person name="Liu W.-T."/>
        </authorList>
    </citation>
    <scope>NUCLEOTIDE SEQUENCE</scope>
    <source>
        <strain evidence="1">ADurb.Bin160</strain>
    </source>
</reference>
<comment type="caution">
    <text evidence="1">The sequence shown here is derived from an EMBL/GenBank/DDBJ whole genome shotgun (WGS) entry which is preliminary data.</text>
</comment>
<dbReference type="EMBL" id="MWDB01000002">
    <property type="protein sequence ID" value="OQB42494.1"/>
    <property type="molecule type" value="Genomic_DNA"/>
</dbReference>
<organism evidence="1">
    <name type="scientific">candidate division CPR1 bacterium ADurb.Bin160</name>
    <dbReference type="NCBI Taxonomy" id="1852826"/>
    <lineage>
        <taxon>Bacteria</taxon>
        <taxon>candidate division CPR1</taxon>
    </lineage>
</organism>
<evidence type="ECO:0000313" key="1">
    <source>
        <dbReference type="EMBL" id="OQB42494.1"/>
    </source>
</evidence>
<dbReference type="AlphaFoldDB" id="A0A1V5ZRR5"/>
<gene>
    <name evidence="1" type="ORF">BWY04_00194</name>
</gene>
<accession>A0A1V5ZRR5</accession>
<sequence>MISNTILNKAKRNKNIHSVLDNLHFVLIKISVIINVAKRINTENMLSLNNIERNPALQSELNRQVDLRVSGDEIIELIQMIHKILKISDQITFPTPIS</sequence>
<name>A0A1V5ZRR5_9BACT</name>
<protein>
    <submittedName>
        <fullName evidence="1">Uncharacterized protein</fullName>
    </submittedName>
</protein>
<dbReference type="Proteomes" id="UP000485621">
    <property type="component" value="Unassembled WGS sequence"/>
</dbReference>
<proteinExistence type="predicted"/>